<dbReference type="AlphaFoldDB" id="A0A251SNV9"/>
<proteinExistence type="predicted"/>
<dbReference type="EMBL" id="CM007902">
    <property type="protein sequence ID" value="OTG00424.1"/>
    <property type="molecule type" value="Genomic_DNA"/>
</dbReference>
<dbReference type="InParanoid" id="A0A251SNV9"/>
<reference evidence="2" key="1">
    <citation type="journal article" date="2017" name="Nature">
        <title>The sunflower genome provides insights into oil metabolism, flowering and Asterid evolution.</title>
        <authorList>
            <person name="Badouin H."/>
            <person name="Gouzy J."/>
            <person name="Grassa C.J."/>
            <person name="Murat F."/>
            <person name="Staton S.E."/>
            <person name="Cottret L."/>
            <person name="Lelandais-Briere C."/>
            <person name="Owens G.L."/>
            <person name="Carrere S."/>
            <person name="Mayjonade B."/>
            <person name="Legrand L."/>
            <person name="Gill N."/>
            <person name="Kane N.C."/>
            <person name="Bowers J.E."/>
            <person name="Hubner S."/>
            <person name="Bellec A."/>
            <person name="Berard A."/>
            <person name="Berges H."/>
            <person name="Blanchet N."/>
            <person name="Boniface M.C."/>
            <person name="Brunel D."/>
            <person name="Catrice O."/>
            <person name="Chaidir N."/>
            <person name="Claudel C."/>
            <person name="Donnadieu C."/>
            <person name="Faraut T."/>
            <person name="Fievet G."/>
            <person name="Helmstetter N."/>
            <person name="King M."/>
            <person name="Knapp S.J."/>
            <person name="Lai Z."/>
            <person name="Le Paslier M.C."/>
            <person name="Lippi Y."/>
            <person name="Lorenzon L."/>
            <person name="Mandel J.R."/>
            <person name="Marage G."/>
            <person name="Marchand G."/>
            <person name="Marquand E."/>
            <person name="Bret-Mestries E."/>
            <person name="Morien E."/>
            <person name="Nambeesan S."/>
            <person name="Nguyen T."/>
            <person name="Pegot-Espagnet P."/>
            <person name="Pouilly N."/>
            <person name="Raftis F."/>
            <person name="Sallet E."/>
            <person name="Schiex T."/>
            <person name="Thomas J."/>
            <person name="Vandecasteele C."/>
            <person name="Vares D."/>
            <person name="Vear F."/>
            <person name="Vautrin S."/>
            <person name="Crespi M."/>
            <person name="Mangin B."/>
            <person name="Burke J.M."/>
            <person name="Salse J."/>
            <person name="Munos S."/>
            <person name="Vincourt P."/>
            <person name="Rieseberg L.H."/>
            <person name="Langlade N.B."/>
        </authorList>
    </citation>
    <scope>NUCLEOTIDE SEQUENCE [LARGE SCALE GENOMIC DNA]</scope>
    <source>
        <strain evidence="2">cv. SF193</strain>
    </source>
</reference>
<organism evidence="1 2">
    <name type="scientific">Helianthus annuus</name>
    <name type="common">Common sunflower</name>
    <dbReference type="NCBI Taxonomy" id="4232"/>
    <lineage>
        <taxon>Eukaryota</taxon>
        <taxon>Viridiplantae</taxon>
        <taxon>Streptophyta</taxon>
        <taxon>Embryophyta</taxon>
        <taxon>Tracheophyta</taxon>
        <taxon>Spermatophyta</taxon>
        <taxon>Magnoliopsida</taxon>
        <taxon>eudicotyledons</taxon>
        <taxon>Gunneridae</taxon>
        <taxon>Pentapetalae</taxon>
        <taxon>asterids</taxon>
        <taxon>campanulids</taxon>
        <taxon>Asterales</taxon>
        <taxon>Asteraceae</taxon>
        <taxon>Asteroideae</taxon>
        <taxon>Heliantheae alliance</taxon>
        <taxon>Heliantheae</taxon>
        <taxon>Helianthus</taxon>
    </lineage>
</organism>
<evidence type="ECO:0000313" key="1">
    <source>
        <dbReference type="EMBL" id="OTG00424.1"/>
    </source>
</evidence>
<gene>
    <name evidence="1" type="ORF">HannXRQ_Chr13g0390841</name>
</gene>
<accession>A0A251SNV9</accession>
<dbReference type="Proteomes" id="UP000215914">
    <property type="component" value="Chromosome 13"/>
</dbReference>
<protein>
    <submittedName>
        <fullName evidence="1">Uncharacterized protein</fullName>
    </submittedName>
</protein>
<keyword evidence="2" id="KW-1185">Reference proteome</keyword>
<evidence type="ECO:0000313" key="2">
    <source>
        <dbReference type="Proteomes" id="UP000215914"/>
    </source>
</evidence>
<name>A0A251SNV9_HELAN</name>
<sequence>MASLPRYEIGFLPLGSQIFDSVLKASSPSVRLRHQINITSYGYELSLTGLIDTNSRVREGGDRLVKNTCTRRFCFSSDLQHGKVRKRVSISCSVLR</sequence>